<dbReference type="RefSeq" id="WP_234222041.1">
    <property type="nucleotide sequence ID" value="NZ_JAGQAF010000021.1"/>
</dbReference>
<feature type="domain" description="DSBA-like thioredoxin" evidence="3">
    <location>
        <begin position="4"/>
        <end position="188"/>
    </location>
</feature>
<dbReference type="GO" id="GO:0006749">
    <property type="term" value="P:glutathione metabolic process"/>
    <property type="evidence" value="ECO:0007669"/>
    <property type="project" value="TreeGrafter"/>
</dbReference>
<dbReference type="SUPFAM" id="SSF52833">
    <property type="entry name" value="Thioredoxin-like"/>
    <property type="match status" value="1"/>
</dbReference>
<comment type="catalytic activity">
    <reaction evidence="1">
        <text>2-hydroxychromene-2-carboxylate = (3E)-4-(2-hydroxyphenyl)-2-oxobut-3-enoate</text>
        <dbReference type="Rhea" id="RHEA:27401"/>
        <dbReference type="ChEBI" id="CHEBI:59350"/>
        <dbReference type="ChEBI" id="CHEBI:59353"/>
        <dbReference type="EC" id="5.99.1.4"/>
    </reaction>
</comment>
<dbReference type="PIRSF" id="PIRSF006386">
    <property type="entry name" value="HCCAis_GSTk"/>
    <property type="match status" value="1"/>
</dbReference>
<feature type="active site" description="Nucleophile" evidence="2">
    <location>
        <position position="12"/>
    </location>
</feature>
<comment type="caution">
    <text evidence="4">The sequence shown here is derived from an EMBL/GenBank/DDBJ whole genome shotgun (WGS) entry which is preliminary data.</text>
</comment>
<dbReference type="Pfam" id="PF01323">
    <property type="entry name" value="DSBA"/>
    <property type="match status" value="1"/>
</dbReference>
<dbReference type="EC" id="5.99.1.4" evidence="1"/>
<protein>
    <recommendedName>
        <fullName evidence="1">2-hydroxychromene-2-carboxylate isomerase</fullName>
        <ecNumber evidence="1">5.99.1.4</ecNumber>
    </recommendedName>
</protein>
<dbReference type="PANTHER" id="PTHR42943">
    <property type="entry name" value="GLUTATHIONE S-TRANSFERASE KAPPA"/>
    <property type="match status" value="1"/>
</dbReference>
<dbReference type="GO" id="GO:0018845">
    <property type="term" value="F:2-hydroxychromene-2-carboxylate isomerase activity"/>
    <property type="evidence" value="ECO:0007669"/>
    <property type="project" value="UniProtKB-UniRule"/>
</dbReference>
<dbReference type="InterPro" id="IPR036249">
    <property type="entry name" value="Thioredoxin-like_sf"/>
</dbReference>
<dbReference type="Proteomes" id="UP000813672">
    <property type="component" value="Unassembled WGS sequence"/>
</dbReference>
<reference evidence="4" key="1">
    <citation type="journal article" date="2021" name="Environ. Microbiol.">
        <title>Cryptic niche differentiation of novel sediment ecotypes of Rugeria pomeroyi correlates with nitrate respiration.</title>
        <authorList>
            <person name="Lin X."/>
            <person name="McNichol J."/>
            <person name="Chu X."/>
            <person name="Qian Y."/>
            <person name="Luo H."/>
        </authorList>
    </citation>
    <scope>NUCLEOTIDE SEQUENCE</scope>
    <source>
        <strain evidence="4">SZCCDBB064</strain>
    </source>
</reference>
<organism evidence="4 5">
    <name type="scientific">Ruegeria pomeroyi</name>
    <dbReference type="NCBI Taxonomy" id="89184"/>
    <lineage>
        <taxon>Bacteria</taxon>
        <taxon>Pseudomonadati</taxon>
        <taxon>Pseudomonadota</taxon>
        <taxon>Alphaproteobacteria</taxon>
        <taxon>Rhodobacterales</taxon>
        <taxon>Roseobacteraceae</taxon>
        <taxon>Ruegeria</taxon>
    </lineage>
</organism>
<dbReference type="AlphaFoldDB" id="A0A9Q3ZR88"/>
<dbReference type="CDD" id="cd03022">
    <property type="entry name" value="DsbA_HCCA_Iso"/>
    <property type="match status" value="1"/>
</dbReference>
<name>A0A9Q3ZR88_9RHOB</name>
<dbReference type="InterPro" id="IPR051924">
    <property type="entry name" value="GST_Kappa/NadH"/>
</dbReference>
<evidence type="ECO:0000313" key="4">
    <source>
        <dbReference type="EMBL" id="MCE8540106.1"/>
    </source>
</evidence>
<dbReference type="InterPro" id="IPR044087">
    <property type="entry name" value="NahD-like"/>
</dbReference>
<dbReference type="GO" id="GO:0004602">
    <property type="term" value="F:glutathione peroxidase activity"/>
    <property type="evidence" value="ECO:0007669"/>
    <property type="project" value="TreeGrafter"/>
</dbReference>
<dbReference type="PANTHER" id="PTHR42943:SF2">
    <property type="entry name" value="GLUTATHIONE S-TRANSFERASE KAPPA 1"/>
    <property type="match status" value="1"/>
</dbReference>
<evidence type="ECO:0000259" key="3">
    <source>
        <dbReference type="Pfam" id="PF01323"/>
    </source>
</evidence>
<dbReference type="InterPro" id="IPR014440">
    <property type="entry name" value="HCCAis_GSTk"/>
</dbReference>
<accession>A0A9Q3ZR88</accession>
<gene>
    <name evidence="4" type="ORF">KBY27_21800</name>
</gene>
<evidence type="ECO:0000256" key="1">
    <source>
        <dbReference type="PIRNR" id="PIRNR006386"/>
    </source>
</evidence>
<evidence type="ECO:0000256" key="2">
    <source>
        <dbReference type="PIRSR" id="PIRSR006386-1"/>
    </source>
</evidence>
<proteinExistence type="inferred from homology"/>
<comment type="similarity">
    <text evidence="1">Belongs to the GST superfamily. NadH family.</text>
</comment>
<dbReference type="GO" id="GO:1901170">
    <property type="term" value="P:naphthalene catabolic process"/>
    <property type="evidence" value="ECO:0007669"/>
    <property type="project" value="InterPro"/>
</dbReference>
<sequence length="199" mass="22345">MRPIDFWFSIGSTYSFLTVMRLPAYAREHGLKISWRPFNVRSIMIEQKNIPFADKPSKSAYMWRDIERRAAKYGLSASLPAPYPLQNLALANQVALLGMQEGWGEDYVIATYRRWFQLGEPAGIEPNLSDSLKEIGQDPARIIETANSAQIEDALALETEKAKSLGIFGAPSFLVNGEVFWGDDRLDDAVSWARSGRVA</sequence>
<keyword evidence="1 4" id="KW-0413">Isomerase</keyword>
<evidence type="ECO:0000313" key="5">
    <source>
        <dbReference type="Proteomes" id="UP000813672"/>
    </source>
</evidence>
<dbReference type="InterPro" id="IPR001853">
    <property type="entry name" value="DSBA-like_thioredoxin_dom"/>
</dbReference>
<dbReference type="EMBL" id="JAGQAF010000021">
    <property type="protein sequence ID" value="MCE8540106.1"/>
    <property type="molecule type" value="Genomic_DNA"/>
</dbReference>
<dbReference type="Gene3D" id="3.40.30.10">
    <property type="entry name" value="Glutaredoxin"/>
    <property type="match status" value="1"/>
</dbReference>
<dbReference type="GO" id="GO:0004364">
    <property type="term" value="F:glutathione transferase activity"/>
    <property type="evidence" value="ECO:0007669"/>
    <property type="project" value="TreeGrafter"/>
</dbReference>